<feature type="chain" id="PRO_5037956912" evidence="1">
    <location>
        <begin position="24"/>
        <end position="222"/>
    </location>
</feature>
<sequence>MMKVKGIFAVSFIAMMVVGGAYADIASSGYVDEKIDGLATVAKTGAYGDLSGRPTIPTVNNATLTIQKNGATVDTFTANASANKTINITVPTTTSQLTNNSGFITAANLPEEYTLPVATANALGGVKSAGDITVGTDGAVTVNSATKADSATKATQDASGNVITSTYATKSQITALDSTSTGTGAVVTGVSQTDGKVTVTKGNVEIPFGGRNATDYVAIWVE</sequence>
<evidence type="ECO:0000256" key="1">
    <source>
        <dbReference type="SAM" id="SignalP"/>
    </source>
</evidence>
<dbReference type="AlphaFoldDB" id="A0A940DGP0"/>
<organism evidence="2 3">
    <name type="scientific">Candidatus Enterousia excrementavium</name>
    <dbReference type="NCBI Taxonomy" id="2840789"/>
    <lineage>
        <taxon>Bacteria</taxon>
        <taxon>Pseudomonadati</taxon>
        <taxon>Pseudomonadota</taxon>
        <taxon>Alphaproteobacteria</taxon>
        <taxon>Candidatus Enterousia</taxon>
    </lineage>
</organism>
<feature type="signal peptide" evidence="1">
    <location>
        <begin position="1"/>
        <end position="23"/>
    </location>
</feature>
<dbReference type="EMBL" id="JADINE010000050">
    <property type="protein sequence ID" value="MBO8407609.1"/>
    <property type="molecule type" value="Genomic_DNA"/>
</dbReference>
<keyword evidence="1" id="KW-0732">Signal</keyword>
<accession>A0A940DGP0</accession>
<proteinExistence type="predicted"/>
<evidence type="ECO:0000313" key="3">
    <source>
        <dbReference type="Proteomes" id="UP000721442"/>
    </source>
</evidence>
<reference evidence="2" key="1">
    <citation type="submission" date="2020-10" db="EMBL/GenBank/DDBJ databases">
        <authorList>
            <person name="Gilroy R."/>
        </authorList>
    </citation>
    <scope>NUCLEOTIDE SEQUENCE</scope>
    <source>
        <strain evidence="2">B1-16210</strain>
    </source>
</reference>
<evidence type="ECO:0000313" key="2">
    <source>
        <dbReference type="EMBL" id="MBO8407609.1"/>
    </source>
</evidence>
<dbReference type="Proteomes" id="UP000721442">
    <property type="component" value="Unassembled WGS sequence"/>
</dbReference>
<name>A0A940DGP0_9PROT</name>
<reference evidence="2" key="2">
    <citation type="journal article" date="2021" name="PeerJ">
        <title>Extensive microbial diversity within the chicken gut microbiome revealed by metagenomics and culture.</title>
        <authorList>
            <person name="Gilroy R."/>
            <person name="Ravi A."/>
            <person name="Getino M."/>
            <person name="Pursley I."/>
            <person name="Horton D.L."/>
            <person name="Alikhan N.F."/>
            <person name="Baker D."/>
            <person name="Gharbi K."/>
            <person name="Hall N."/>
            <person name="Watson M."/>
            <person name="Adriaenssens E.M."/>
            <person name="Foster-Nyarko E."/>
            <person name="Jarju S."/>
            <person name="Secka A."/>
            <person name="Antonio M."/>
            <person name="Oren A."/>
            <person name="Chaudhuri R.R."/>
            <person name="La Ragione R."/>
            <person name="Hildebrand F."/>
            <person name="Pallen M.J."/>
        </authorList>
    </citation>
    <scope>NUCLEOTIDE SEQUENCE</scope>
    <source>
        <strain evidence="2">B1-16210</strain>
    </source>
</reference>
<protein>
    <submittedName>
        <fullName evidence="2">Uncharacterized protein</fullName>
    </submittedName>
</protein>
<gene>
    <name evidence="2" type="ORF">IAC77_04090</name>
</gene>
<comment type="caution">
    <text evidence="2">The sequence shown here is derived from an EMBL/GenBank/DDBJ whole genome shotgun (WGS) entry which is preliminary data.</text>
</comment>